<dbReference type="InParanoid" id="A0A165JBX0"/>
<keyword evidence="3" id="KW-0808">Transferase</keyword>
<feature type="domain" description="Protein kinase" evidence="2">
    <location>
        <begin position="1"/>
        <end position="280"/>
    </location>
</feature>
<keyword evidence="1" id="KW-0812">Transmembrane</keyword>
<dbReference type="Pfam" id="PF00069">
    <property type="entry name" value="Pkinase"/>
    <property type="match status" value="1"/>
</dbReference>
<dbReference type="PROSITE" id="PS50011">
    <property type="entry name" value="PROTEIN_KINASE_DOM"/>
    <property type="match status" value="1"/>
</dbReference>
<name>A0A165JBX0_XYLHT</name>
<sequence length="316" mass="35432">MDNTTKPQLLMIGMGAITTRTGDRVCKKYRILDDDAAVTKDNISAMEREANVYLMLGTHPHVAECLFVAPSKEYIELRYYPKGNLRDYRAMHAHDISDARLEHWAYQMIDSIAFIHSKGVRHADIRLDQWLVDEQLNARLCDFNGCGHDGDAGLGLPGVRSMSLESSTHFLPRDPLEISTVGTDLFALGSALYELVTNHKPFVGLSDDEIEVRFRQKQFPCTEGLLIGRTINGCWQGAFASAVDVLDSIGGQGESLRPNARAKSGFAALAKVYQMLHTALHSVIFRIPRPVHYMLFLTLVPFVSFSTARWVKAYQR</sequence>
<dbReference type="PANTHER" id="PTHR24362:SF309">
    <property type="entry name" value="PROTEIN KINASE DOMAIN-CONTAINING PROTEIN"/>
    <property type="match status" value="1"/>
</dbReference>
<dbReference type="GeneID" id="28896573"/>
<organism evidence="3 4">
    <name type="scientific">Xylona heveae (strain CBS 132557 / TC161)</name>
    <dbReference type="NCBI Taxonomy" id="1328760"/>
    <lineage>
        <taxon>Eukaryota</taxon>
        <taxon>Fungi</taxon>
        <taxon>Dikarya</taxon>
        <taxon>Ascomycota</taxon>
        <taxon>Pezizomycotina</taxon>
        <taxon>Xylonomycetes</taxon>
        <taxon>Xylonales</taxon>
        <taxon>Xylonaceae</taxon>
        <taxon>Xylona</taxon>
    </lineage>
</organism>
<dbReference type="OrthoDB" id="1668230at2759"/>
<dbReference type="STRING" id="1328760.A0A165JBX0"/>
<accession>A0A165JBX0</accession>
<keyword evidence="1" id="KW-0472">Membrane</keyword>
<evidence type="ECO:0000313" key="4">
    <source>
        <dbReference type="Proteomes" id="UP000076632"/>
    </source>
</evidence>
<dbReference type="Proteomes" id="UP000076632">
    <property type="component" value="Unassembled WGS sequence"/>
</dbReference>
<evidence type="ECO:0000256" key="1">
    <source>
        <dbReference type="SAM" id="Phobius"/>
    </source>
</evidence>
<dbReference type="AlphaFoldDB" id="A0A165JBX0"/>
<proteinExistence type="predicted"/>
<feature type="transmembrane region" description="Helical" evidence="1">
    <location>
        <begin position="291"/>
        <end position="311"/>
    </location>
</feature>
<dbReference type="SUPFAM" id="SSF56112">
    <property type="entry name" value="Protein kinase-like (PK-like)"/>
    <property type="match status" value="1"/>
</dbReference>
<keyword evidence="3" id="KW-0418">Kinase</keyword>
<reference evidence="3 4" key="1">
    <citation type="journal article" date="2016" name="Fungal Biol.">
        <title>The genome of Xylona heveae provides a window into fungal endophytism.</title>
        <authorList>
            <person name="Gazis R."/>
            <person name="Kuo A."/>
            <person name="Riley R."/>
            <person name="LaButti K."/>
            <person name="Lipzen A."/>
            <person name="Lin J."/>
            <person name="Amirebrahimi M."/>
            <person name="Hesse C.N."/>
            <person name="Spatafora J.W."/>
            <person name="Henrissat B."/>
            <person name="Hainaut M."/>
            <person name="Grigoriev I.V."/>
            <person name="Hibbett D.S."/>
        </authorList>
    </citation>
    <scope>NUCLEOTIDE SEQUENCE [LARGE SCALE GENOMIC DNA]</scope>
    <source>
        <strain evidence="3 4">TC161</strain>
    </source>
</reference>
<dbReference type="Gene3D" id="1.10.510.10">
    <property type="entry name" value="Transferase(Phosphotransferase) domain 1"/>
    <property type="match status" value="1"/>
</dbReference>
<evidence type="ECO:0000259" key="2">
    <source>
        <dbReference type="PROSITE" id="PS50011"/>
    </source>
</evidence>
<gene>
    <name evidence="3" type="ORF">L228DRAFT_242418</name>
</gene>
<dbReference type="PANTHER" id="PTHR24362">
    <property type="entry name" value="SERINE/THREONINE-PROTEIN KINASE NEK"/>
    <property type="match status" value="1"/>
</dbReference>
<evidence type="ECO:0000313" key="3">
    <source>
        <dbReference type="EMBL" id="KZF26028.1"/>
    </source>
</evidence>
<dbReference type="GO" id="GO:0004672">
    <property type="term" value="F:protein kinase activity"/>
    <property type="evidence" value="ECO:0007669"/>
    <property type="project" value="InterPro"/>
</dbReference>
<dbReference type="EMBL" id="KV407454">
    <property type="protein sequence ID" value="KZF26028.1"/>
    <property type="molecule type" value="Genomic_DNA"/>
</dbReference>
<dbReference type="GO" id="GO:0005524">
    <property type="term" value="F:ATP binding"/>
    <property type="evidence" value="ECO:0007669"/>
    <property type="project" value="InterPro"/>
</dbReference>
<dbReference type="RefSeq" id="XP_018191583.1">
    <property type="nucleotide sequence ID" value="XM_018331436.1"/>
</dbReference>
<dbReference type="InterPro" id="IPR000719">
    <property type="entry name" value="Prot_kinase_dom"/>
</dbReference>
<keyword evidence="1" id="KW-1133">Transmembrane helix</keyword>
<keyword evidence="4" id="KW-1185">Reference proteome</keyword>
<dbReference type="InterPro" id="IPR011009">
    <property type="entry name" value="Kinase-like_dom_sf"/>
</dbReference>
<protein>
    <submittedName>
        <fullName evidence="3">Kinase-like protein</fullName>
    </submittedName>
</protein>